<dbReference type="AlphaFoldDB" id="A0A517Z803"/>
<reference evidence="8 9" key="1">
    <citation type="submission" date="2019-02" db="EMBL/GenBank/DDBJ databases">
        <title>Deep-cultivation of Planctomycetes and their phenomic and genomic characterization uncovers novel biology.</title>
        <authorList>
            <person name="Wiegand S."/>
            <person name="Jogler M."/>
            <person name="Boedeker C."/>
            <person name="Pinto D."/>
            <person name="Vollmers J."/>
            <person name="Rivas-Marin E."/>
            <person name="Kohn T."/>
            <person name="Peeters S.H."/>
            <person name="Heuer A."/>
            <person name="Rast P."/>
            <person name="Oberbeckmann S."/>
            <person name="Bunk B."/>
            <person name="Jeske O."/>
            <person name="Meyerdierks A."/>
            <person name="Storesund J.E."/>
            <person name="Kallscheuer N."/>
            <person name="Luecker S."/>
            <person name="Lage O.M."/>
            <person name="Pohl T."/>
            <person name="Merkel B.J."/>
            <person name="Hornburger P."/>
            <person name="Mueller R.-W."/>
            <person name="Bruemmer F."/>
            <person name="Labrenz M."/>
            <person name="Spormann A.M."/>
            <person name="Op den Camp H."/>
            <person name="Overmann J."/>
            <person name="Amann R."/>
            <person name="Jetten M.S.M."/>
            <person name="Mascher T."/>
            <person name="Medema M.H."/>
            <person name="Devos D.P."/>
            <person name="Kaster A.-K."/>
            <person name="Ovreas L."/>
            <person name="Rohde M."/>
            <person name="Galperin M.Y."/>
            <person name="Jogler C."/>
        </authorList>
    </citation>
    <scope>NUCLEOTIDE SEQUENCE [LARGE SCALE GENOMIC DNA]</scope>
    <source>
        <strain evidence="8 9">Mal4</strain>
    </source>
</reference>
<dbReference type="PANTHER" id="PTHR33452">
    <property type="entry name" value="OXIDOREDUCTASE CATD-RELATED"/>
    <property type="match status" value="1"/>
</dbReference>
<keyword evidence="5 7" id="KW-1133">Transmembrane helix</keyword>
<evidence type="ECO:0000256" key="6">
    <source>
        <dbReference type="ARBA" id="ARBA00023136"/>
    </source>
</evidence>
<dbReference type="GO" id="GO:0016491">
    <property type="term" value="F:oxidoreductase activity"/>
    <property type="evidence" value="ECO:0007669"/>
    <property type="project" value="UniProtKB-KW"/>
</dbReference>
<dbReference type="KEGG" id="mri:Mal4_29320"/>
<dbReference type="InterPro" id="IPR051907">
    <property type="entry name" value="DoxX-like_oxidoreductase"/>
</dbReference>
<name>A0A517Z803_9PLAN</name>
<evidence type="ECO:0000313" key="9">
    <source>
        <dbReference type="Proteomes" id="UP000320496"/>
    </source>
</evidence>
<evidence type="ECO:0000256" key="4">
    <source>
        <dbReference type="ARBA" id="ARBA00022692"/>
    </source>
</evidence>
<comment type="similarity">
    <text evidence="2">Belongs to the DoxX family.</text>
</comment>
<evidence type="ECO:0000313" key="8">
    <source>
        <dbReference type="EMBL" id="QDU38603.1"/>
    </source>
</evidence>
<dbReference type="PANTHER" id="PTHR33452:SF1">
    <property type="entry name" value="INNER MEMBRANE PROTEIN YPHA-RELATED"/>
    <property type="match status" value="1"/>
</dbReference>
<dbReference type="RefSeq" id="WP_197443471.1">
    <property type="nucleotide sequence ID" value="NZ_CP036275.1"/>
</dbReference>
<protein>
    <submittedName>
        <fullName evidence="8">Oxidoreductase MhqP</fullName>
        <ecNumber evidence="8">1.-.-.-</ecNumber>
    </submittedName>
</protein>
<dbReference type="EC" id="1.-.-.-" evidence="8"/>
<feature type="transmembrane region" description="Helical" evidence="7">
    <location>
        <begin position="12"/>
        <end position="31"/>
    </location>
</feature>
<keyword evidence="3" id="KW-1003">Cell membrane</keyword>
<keyword evidence="6 7" id="KW-0472">Membrane</keyword>
<dbReference type="InterPro" id="IPR032808">
    <property type="entry name" value="DoxX"/>
</dbReference>
<dbReference type="GO" id="GO:0005886">
    <property type="term" value="C:plasma membrane"/>
    <property type="evidence" value="ECO:0007669"/>
    <property type="project" value="UniProtKB-SubCell"/>
</dbReference>
<keyword evidence="4 7" id="KW-0812">Transmembrane</keyword>
<proteinExistence type="inferred from homology"/>
<feature type="transmembrane region" description="Helical" evidence="7">
    <location>
        <begin position="51"/>
        <end position="73"/>
    </location>
</feature>
<dbReference type="EMBL" id="CP036275">
    <property type="protein sequence ID" value="QDU38603.1"/>
    <property type="molecule type" value="Genomic_DNA"/>
</dbReference>
<evidence type="ECO:0000256" key="2">
    <source>
        <dbReference type="ARBA" id="ARBA00006679"/>
    </source>
</evidence>
<evidence type="ECO:0000256" key="7">
    <source>
        <dbReference type="SAM" id="Phobius"/>
    </source>
</evidence>
<dbReference type="Proteomes" id="UP000320496">
    <property type="component" value="Chromosome"/>
</dbReference>
<keyword evidence="8" id="KW-0560">Oxidoreductase</keyword>
<feature type="transmembrane region" description="Helical" evidence="7">
    <location>
        <begin position="110"/>
        <end position="131"/>
    </location>
</feature>
<keyword evidence="9" id="KW-1185">Reference proteome</keyword>
<evidence type="ECO:0000256" key="5">
    <source>
        <dbReference type="ARBA" id="ARBA00022989"/>
    </source>
</evidence>
<feature type="transmembrane region" description="Helical" evidence="7">
    <location>
        <begin position="80"/>
        <end position="98"/>
    </location>
</feature>
<comment type="subcellular location">
    <subcellularLocation>
        <location evidence="1">Cell membrane</location>
        <topology evidence="1">Multi-pass membrane protein</topology>
    </subcellularLocation>
</comment>
<sequence>MNRPIVNGMGLLLIRGIVGIVLMMHGSQKLFGAFGGPGLEGFAGFLESIAVPLPMVSAILAACAEFFGGLALVLGLLTRIVAIPVAFTMFVAIVKVHNEAFFIKESGMEYALTLGLVVVGLALTGPGCLSIDHLIFGRRTSTSEGAVQG</sequence>
<evidence type="ECO:0000256" key="3">
    <source>
        <dbReference type="ARBA" id="ARBA00022475"/>
    </source>
</evidence>
<accession>A0A517Z803</accession>
<gene>
    <name evidence="8" type="primary">mhqP</name>
    <name evidence="8" type="ORF">Mal4_29320</name>
</gene>
<evidence type="ECO:0000256" key="1">
    <source>
        <dbReference type="ARBA" id="ARBA00004651"/>
    </source>
</evidence>
<dbReference type="Pfam" id="PF07681">
    <property type="entry name" value="DoxX"/>
    <property type="match status" value="1"/>
</dbReference>
<organism evidence="8 9">
    <name type="scientific">Maioricimonas rarisocia</name>
    <dbReference type="NCBI Taxonomy" id="2528026"/>
    <lineage>
        <taxon>Bacteria</taxon>
        <taxon>Pseudomonadati</taxon>
        <taxon>Planctomycetota</taxon>
        <taxon>Planctomycetia</taxon>
        <taxon>Planctomycetales</taxon>
        <taxon>Planctomycetaceae</taxon>
        <taxon>Maioricimonas</taxon>
    </lineage>
</organism>